<feature type="region of interest" description="Disordered" evidence="1">
    <location>
        <begin position="63"/>
        <end position="107"/>
    </location>
</feature>
<comment type="caution">
    <text evidence="2">The sequence shown here is derived from an EMBL/GenBank/DDBJ whole genome shotgun (WGS) entry which is preliminary data.</text>
</comment>
<organism evidence="2 3">
    <name type="scientific">Dactylonectria estremocensis</name>
    <dbReference type="NCBI Taxonomy" id="1079267"/>
    <lineage>
        <taxon>Eukaryota</taxon>
        <taxon>Fungi</taxon>
        <taxon>Dikarya</taxon>
        <taxon>Ascomycota</taxon>
        <taxon>Pezizomycotina</taxon>
        <taxon>Sordariomycetes</taxon>
        <taxon>Hypocreomycetidae</taxon>
        <taxon>Hypocreales</taxon>
        <taxon>Nectriaceae</taxon>
        <taxon>Dactylonectria</taxon>
    </lineage>
</organism>
<dbReference type="EMBL" id="JAGMUU010000033">
    <property type="protein sequence ID" value="KAH7118071.1"/>
    <property type="molecule type" value="Genomic_DNA"/>
</dbReference>
<dbReference type="Proteomes" id="UP000717696">
    <property type="component" value="Unassembled WGS sequence"/>
</dbReference>
<accession>A0A9P9DF48</accession>
<name>A0A9P9DF48_9HYPO</name>
<keyword evidence="3" id="KW-1185">Reference proteome</keyword>
<protein>
    <submittedName>
        <fullName evidence="2">Uncharacterized protein</fullName>
    </submittedName>
</protein>
<feature type="region of interest" description="Disordered" evidence="1">
    <location>
        <begin position="157"/>
        <end position="180"/>
    </location>
</feature>
<reference evidence="2" key="1">
    <citation type="journal article" date="2021" name="Nat. Commun.">
        <title>Genetic determinants of endophytism in the Arabidopsis root mycobiome.</title>
        <authorList>
            <person name="Mesny F."/>
            <person name="Miyauchi S."/>
            <person name="Thiergart T."/>
            <person name="Pickel B."/>
            <person name="Atanasova L."/>
            <person name="Karlsson M."/>
            <person name="Huettel B."/>
            <person name="Barry K.W."/>
            <person name="Haridas S."/>
            <person name="Chen C."/>
            <person name="Bauer D."/>
            <person name="Andreopoulos W."/>
            <person name="Pangilinan J."/>
            <person name="LaButti K."/>
            <person name="Riley R."/>
            <person name="Lipzen A."/>
            <person name="Clum A."/>
            <person name="Drula E."/>
            <person name="Henrissat B."/>
            <person name="Kohler A."/>
            <person name="Grigoriev I.V."/>
            <person name="Martin F.M."/>
            <person name="Hacquard S."/>
        </authorList>
    </citation>
    <scope>NUCLEOTIDE SEQUENCE</scope>
    <source>
        <strain evidence="2">MPI-CAGE-AT-0021</strain>
    </source>
</reference>
<evidence type="ECO:0000313" key="2">
    <source>
        <dbReference type="EMBL" id="KAH7118071.1"/>
    </source>
</evidence>
<feature type="region of interest" description="Disordered" evidence="1">
    <location>
        <begin position="249"/>
        <end position="273"/>
    </location>
</feature>
<evidence type="ECO:0000256" key="1">
    <source>
        <dbReference type="SAM" id="MobiDB-lite"/>
    </source>
</evidence>
<proteinExistence type="predicted"/>
<gene>
    <name evidence="2" type="ORF">B0J13DRAFT_652408</name>
</gene>
<dbReference type="AlphaFoldDB" id="A0A9P9DF48"/>
<feature type="region of interest" description="Disordered" evidence="1">
    <location>
        <begin position="344"/>
        <end position="368"/>
    </location>
</feature>
<sequence>MSVSSGYHTIHTSGEPKPDPLILSSGAWANGHVRAMVSPVGMSKIRHRQLSLALLKLSSGGTRLHKHSIPPSAAYPEDQEDGLTLGDRRSLPCSDPTDKSSYNQPAILGGRHSKYGVVEVAIEAEAEAPPLIRRRADDPNQVAQASSHPLLMIALPQPPAPAQTPASPALRDGTDADRDGDGDCDWELATAKLGLKTAPPHGCTPTLLQAGAGAGGLVDGKIRPGWTDDNNLPLHYDDSRESMTAMLSLQTHPPPRCSSTSPRERNTYVGEGGPAVVGGRLGIGDWGQKTALRHPAGEHDGDLGAWGEPSTGAILWNTYPSTMEVAPTGWKQGRETLGRWSWMRDDDGSSTTAEDIASGEHAHPITQPRTSPLSLLLTHRPDAVQYLHWLASPWPKLL</sequence>
<evidence type="ECO:0000313" key="3">
    <source>
        <dbReference type="Proteomes" id="UP000717696"/>
    </source>
</evidence>
<feature type="compositionally biased region" description="Polar residues" evidence="1">
    <location>
        <begin position="249"/>
        <end position="261"/>
    </location>
</feature>